<dbReference type="GO" id="GO:0046872">
    <property type="term" value="F:metal ion binding"/>
    <property type="evidence" value="ECO:0007669"/>
    <property type="project" value="UniProtKB-KW"/>
</dbReference>
<feature type="site" description="Stabilizes the phosphoryl group" evidence="9">
    <location>
        <position position="112"/>
    </location>
</feature>
<dbReference type="EC" id="3.1.3.-" evidence="7"/>
<keyword evidence="3 10" id="KW-0479">Metal-binding</keyword>
<evidence type="ECO:0000256" key="6">
    <source>
        <dbReference type="ARBA" id="ARBA00031828"/>
    </source>
</evidence>
<keyword evidence="12" id="KW-1185">Reference proteome</keyword>
<keyword evidence="10" id="KW-0460">Magnesium</keyword>
<name>A0A9X3IJJ2_9HYPH</name>
<evidence type="ECO:0000313" key="11">
    <source>
        <dbReference type="EMBL" id="MCX5568624.1"/>
    </source>
</evidence>
<dbReference type="InterPro" id="IPR004446">
    <property type="entry name" value="Heptose_bisP_phosphatase"/>
</dbReference>
<evidence type="ECO:0000256" key="9">
    <source>
        <dbReference type="PIRSR" id="PIRSR004682-3"/>
    </source>
</evidence>
<evidence type="ECO:0000256" key="2">
    <source>
        <dbReference type="ARBA" id="ARBA00022490"/>
    </source>
</evidence>
<dbReference type="RefSeq" id="WP_266337596.1">
    <property type="nucleotide sequence ID" value="NZ_JAPKNK010000002.1"/>
</dbReference>
<feature type="binding site" evidence="10">
    <location>
        <position position="93"/>
    </location>
    <ligand>
        <name>Zn(2+)</name>
        <dbReference type="ChEBI" id="CHEBI:29105"/>
    </ligand>
</feature>
<keyword evidence="2 7" id="KW-0963">Cytoplasm</keyword>
<comment type="cofactor">
    <cofactor evidence="10">
        <name>Mg(2+)</name>
        <dbReference type="ChEBI" id="CHEBI:18420"/>
    </cofactor>
</comment>
<feature type="site" description="Stabilizes the phosphoryl group" evidence="9">
    <location>
        <position position="111"/>
    </location>
</feature>
<dbReference type="PANTHER" id="PTHR42891">
    <property type="entry name" value="D-GLYCERO-BETA-D-MANNO-HEPTOSE-1,7-BISPHOSPHATE 7-PHOSPHATASE"/>
    <property type="match status" value="1"/>
</dbReference>
<dbReference type="Pfam" id="PF13242">
    <property type="entry name" value="Hydrolase_like"/>
    <property type="match status" value="1"/>
</dbReference>
<dbReference type="InterPro" id="IPR006549">
    <property type="entry name" value="HAD-SF_hydro_IIIA"/>
</dbReference>
<keyword evidence="4 7" id="KW-0378">Hydrolase</keyword>
<dbReference type="PIRSF" id="PIRSF004682">
    <property type="entry name" value="GmhB"/>
    <property type="match status" value="1"/>
</dbReference>
<organism evidence="11 12">
    <name type="scientific">Kaistia nematophila</name>
    <dbReference type="NCBI Taxonomy" id="2994654"/>
    <lineage>
        <taxon>Bacteria</taxon>
        <taxon>Pseudomonadati</taxon>
        <taxon>Pseudomonadota</taxon>
        <taxon>Alphaproteobacteria</taxon>
        <taxon>Hyphomicrobiales</taxon>
        <taxon>Kaistiaceae</taxon>
        <taxon>Kaistia</taxon>
    </lineage>
</organism>
<accession>A0A9X3IJJ2</accession>
<dbReference type="InterPro" id="IPR006543">
    <property type="entry name" value="Histidinol-phos"/>
</dbReference>
<dbReference type="InterPro" id="IPR023214">
    <property type="entry name" value="HAD_sf"/>
</dbReference>
<comment type="caution">
    <text evidence="11">The sequence shown here is derived from an EMBL/GenBank/DDBJ whole genome shotgun (WGS) entry which is preliminary data.</text>
</comment>
<dbReference type="GO" id="GO:0016791">
    <property type="term" value="F:phosphatase activity"/>
    <property type="evidence" value="ECO:0007669"/>
    <property type="project" value="InterPro"/>
</dbReference>
<feature type="binding site" evidence="10">
    <location>
        <position position="14"/>
    </location>
    <ligand>
        <name>Mg(2+)</name>
        <dbReference type="ChEBI" id="CHEBI:18420"/>
    </ligand>
</feature>
<dbReference type="NCBIfam" id="TIGR01656">
    <property type="entry name" value="Histidinol-ppas"/>
    <property type="match status" value="1"/>
</dbReference>
<dbReference type="EMBL" id="JAPKNK010000002">
    <property type="protein sequence ID" value="MCX5568624.1"/>
    <property type="molecule type" value="Genomic_DNA"/>
</dbReference>
<dbReference type="NCBIfam" id="TIGR01662">
    <property type="entry name" value="HAD-SF-IIIA"/>
    <property type="match status" value="1"/>
</dbReference>
<feature type="binding site" evidence="10">
    <location>
        <position position="12"/>
    </location>
    <ligand>
        <name>Mg(2+)</name>
        <dbReference type="ChEBI" id="CHEBI:18420"/>
    </ligand>
</feature>
<feature type="binding site" evidence="10">
    <location>
        <position position="137"/>
    </location>
    <ligand>
        <name>Mg(2+)</name>
        <dbReference type="ChEBI" id="CHEBI:18420"/>
    </ligand>
</feature>
<evidence type="ECO:0000256" key="4">
    <source>
        <dbReference type="ARBA" id="ARBA00022801"/>
    </source>
</evidence>
<dbReference type="Gene3D" id="3.40.50.1000">
    <property type="entry name" value="HAD superfamily/HAD-like"/>
    <property type="match status" value="1"/>
</dbReference>
<evidence type="ECO:0000256" key="1">
    <source>
        <dbReference type="ARBA" id="ARBA00004496"/>
    </source>
</evidence>
<dbReference type="GO" id="GO:0005975">
    <property type="term" value="P:carbohydrate metabolic process"/>
    <property type="evidence" value="ECO:0007669"/>
    <property type="project" value="InterPro"/>
</dbReference>
<keyword evidence="5 7" id="KW-0119">Carbohydrate metabolism</keyword>
<dbReference type="AlphaFoldDB" id="A0A9X3IJJ2"/>
<proteinExistence type="inferred from homology"/>
<keyword evidence="10" id="KW-0862">Zinc</keyword>
<protein>
    <recommendedName>
        <fullName evidence="6 7">D,D-heptose 1,7-bisphosphate phosphatase</fullName>
        <ecNumber evidence="7">3.1.3.-</ecNumber>
    </recommendedName>
</protein>
<dbReference type="SUPFAM" id="SSF56784">
    <property type="entry name" value="HAD-like"/>
    <property type="match status" value="1"/>
</dbReference>
<evidence type="ECO:0000313" key="12">
    <source>
        <dbReference type="Proteomes" id="UP001144805"/>
    </source>
</evidence>
<evidence type="ECO:0000256" key="5">
    <source>
        <dbReference type="ARBA" id="ARBA00023277"/>
    </source>
</evidence>
<evidence type="ECO:0000256" key="7">
    <source>
        <dbReference type="PIRNR" id="PIRNR004682"/>
    </source>
</evidence>
<sequence>MSETLRPAAFLDRDGVINVDHGYTYKPEDLAFIEGAPNAIRRLNEAGYLVVVVTNQSGVARGYYGEVDVERFHAHMQAELAKSGAKIDAFYSCPYHPEGVVAAYRLDHPDRKPKPGMILRALRDLPIDAGRSFLIGDLPTDVQAATAANIAGHRFPGGDLDDFVAGVLLQAGAPLGPK</sequence>
<dbReference type="PANTHER" id="PTHR42891:SF1">
    <property type="entry name" value="D-GLYCERO-BETA-D-MANNO-HEPTOSE-1,7-BISPHOSPHATE 7-PHOSPHATASE"/>
    <property type="match status" value="1"/>
</dbReference>
<feature type="active site" description="Proton donor" evidence="8">
    <location>
        <position position="14"/>
    </location>
</feature>
<comment type="cofactor">
    <cofactor evidence="10">
        <name>Zn(2+)</name>
        <dbReference type="ChEBI" id="CHEBI:29105"/>
    </cofactor>
</comment>
<dbReference type="GO" id="GO:0005737">
    <property type="term" value="C:cytoplasm"/>
    <property type="evidence" value="ECO:0007669"/>
    <property type="project" value="UniProtKB-SubCell"/>
</dbReference>
<comment type="subcellular location">
    <subcellularLocation>
        <location evidence="1 7">Cytoplasm</location>
    </subcellularLocation>
</comment>
<feature type="site" description="Stabilizes the phosphoryl group" evidence="9">
    <location>
        <position position="54"/>
    </location>
</feature>
<dbReference type="InterPro" id="IPR036412">
    <property type="entry name" value="HAD-like_sf"/>
</dbReference>
<comment type="similarity">
    <text evidence="7">Belongs to the gmhB family.</text>
</comment>
<evidence type="ECO:0000256" key="8">
    <source>
        <dbReference type="PIRSR" id="PIRSR004682-1"/>
    </source>
</evidence>
<reference evidence="11" key="1">
    <citation type="submission" date="2022-11" db="EMBL/GenBank/DDBJ databases">
        <title>Biodiversity and phylogenetic relationships of bacteria.</title>
        <authorList>
            <person name="Machado R.A.R."/>
            <person name="Bhat A."/>
            <person name="Loulou A."/>
            <person name="Kallel S."/>
        </authorList>
    </citation>
    <scope>NUCLEOTIDE SEQUENCE</scope>
    <source>
        <strain evidence="11">K-TC2</strain>
    </source>
</reference>
<dbReference type="CDD" id="cd07503">
    <property type="entry name" value="HAD_HisB-N"/>
    <property type="match status" value="1"/>
</dbReference>
<gene>
    <name evidence="11" type="ORF">OSH07_05420</name>
</gene>
<evidence type="ECO:0000256" key="3">
    <source>
        <dbReference type="ARBA" id="ARBA00022723"/>
    </source>
</evidence>
<evidence type="ECO:0000256" key="10">
    <source>
        <dbReference type="PIRSR" id="PIRSR004682-4"/>
    </source>
</evidence>
<feature type="active site" description="Nucleophile" evidence="8">
    <location>
        <position position="12"/>
    </location>
</feature>
<dbReference type="Proteomes" id="UP001144805">
    <property type="component" value="Unassembled WGS sequence"/>
</dbReference>